<dbReference type="RefSeq" id="WP_368652071.1">
    <property type="nucleotide sequence ID" value="NZ_CP162599.1"/>
</dbReference>
<protein>
    <recommendedName>
        <fullName evidence="3">Type II secretion system protein</fullName>
    </recommendedName>
</protein>
<sequence length="107" mass="12571">MNSKGFMMIEVIISSSIIFLFIIIFIPAISMIETERKVLTERRWISSTLHDELQHYLAGEDVKSIVHHNYTHISLTFRPNQQYIQGCASWKNVKNKDETFCLYGFQK</sequence>
<reference evidence="2" key="1">
    <citation type="submission" date="2024-07" db="EMBL/GenBank/DDBJ databases">
        <title>Halotolerant mesophilic bacterium Ornithinibacillus sp. 4-3, sp. nov., isolated from soil.</title>
        <authorList>
            <person name="Sidarenka A.V."/>
            <person name="Guliayeva D.E."/>
            <person name="Leanovich S.I."/>
            <person name="Hileuskaya K.S."/>
            <person name="Akhremchuk A.E."/>
            <person name="Sikolenko M.A."/>
            <person name="Valentovich L.N."/>
        </authorList>
    </citation>
    <scope>NUCLEOTIDE SEQUENCE</scope>
    <source>
        <strain evidence="2">4-3</strain>
    </source>
</reference>
<accession>A0AB39HLR0</accession>
<name>A0AB39HLR0_9BACI</name>
<feature type="transmembrane region" description="Helical" evidence="1">
    <location>
        <begin position="6"/>
        <end position="29"/>
    </location>
</feature>
<keyword evidence="1" id="KW-0472">Membrane</keyword>
<evidence type="ECO:0008006" key="3">
    <source>
        <dbReference type="Google" id="ProtNLM"/>
    </source>
</evidence>
<keyword evidence="1" id="KW-0812">Transmembrane</keyword>
<organism evidence="2">
    <name type="scientific">Ornithinibacillus sp. 4-3</name>
    <dbReference type="NCBI Taxonomy" id="3231488"/>
    <lineage>
        <taxon>Bacteria</taxon>
        <taxon>Bacillati</taxon>
        <taxon>Bacillota</taxon>
        <taxon>Bacilli</taxon>
        <taxon>Bacillales</taxon>
        <taxon>Bacillaceae</taxon>
        <taxon>Ornithinibacillus</taxon>
    </lineage>
</organism>
<evidence type="ECO:0000256" key="1">
    <source>
        <dbReference type="SAM" id="Phobius"/>
    </source>
</evidence>
<dbReference type="AlphaFoldDB" id="A0AB39HLR0"/>
<evidence type="ECO:0000313" key="2">
    <source>
        <dbReference type="EMBL" id="XDK31343.1"/>
    </source>
</evidence>
<gene>
    <name evidence="2" type="ORF">AB4Y30_09870</name>
</gene>
<keyword evidence="1" id="KW-1133">Transmembrane helix</keyword>
<dbReference type="EMBL" id="CP162599">
    <property type="protein sequence ID" value="XDK31343.1"/>
    <property type="molecule type" value="Genomic_DNA"/>
</dbReference>
<proteinExistence type="predicted"/>